<organism evidence="1 2">
    <name type="scientific">Theobroma cacao</name>
    <name type="common">Cacao</name>
    <name type="synonym">Cocoa</name>
    <dbReference type="NCBI Taxonomy" id="3641"/>
    <lineage>
        <taxon>Eukaryota</taxon>
        <taxon>Viridiplantae</taxon>
        <taxon>Streptophyta</taxon>
        <taxon>Embryophyta</taxon>
        <taxon>Tracheophyta</taxon>
        <taxon>Spermatophyta</taxon>
        <taxon>Magnoliopsida</taxon>
        <taxon>eudicotyledons</taxon>
        <taxon>Gunneridae</taxon>
        <taxon>Pentapetalae</taxon>
        <taxon>rosids</taxon>
        <taxon>malvids</taxon>
        <taxon>Malvales</taxon>
        <taxon>Malvaceae</taxon>
        <taxon>Byttnerioideae</taxon>
        <taxon>Theobroma</taxon>
    </lineage>
</organism>
<proteinExistence type="predicted"/>
<accession>A0AB32WI91</accession>
<sequence>MNETLQSLGLRFSLGYLAIGLTQRVEQLFRRRAGKGEGWNSFYYNGCWKSSLFCSSIDIQRSERSKRILMQTVKSQCRQAQS</sequence>
<reference evidence="2" key="2">
    <citation type="submission" date="2025-08" db="UniProtKB">
        <authorList>
            <consortium name="RefSeq"/>
        </authorList>
    </citation>
    <scope>IDENTIFICATION</scope>
</reference>
<gene>
    <name evidence="2" type="primary">LOC18598923</name>
</gene>
<evidence type="ECO:0000313" key="2">
    <source>
        <dbReference type="RefSeq" id="XP_017977604.1"/>
    </source>
</evidence>
<dbReference type="RefSeq" id="XP_017977604.1">
    <property type="nucleotide sequence ID" value="XM_018122115.1"/>
</dbReference>
<dbReference type="AlphaFoldDB" id="A0AB32WI91"/>
<evidence type="ECO:0000313" key="1">
    <source>
        <dbReference type="Proteomes" id="UP000694886"/>
    </source>
</evidence>
<dbReference type="Gramene" id="Tc05v2_t013040.4">
    <property type="protein sequence ID" value="Tc05v2_p013040.4"/>
    <property type="gene ID" value="Tc05v2_g013040"/>
</dbReference>
<name>A0AB32WI91_THECC</name>
<protein>
    <submittedName>
        <fullName evidence="2">Uncharacterized protein LOC18598923 isoform X2</fullName>
    </submittedName>
</protein>
<dbReference type="Proteomes" id="UP000694886">
    <property type="component" value="Chromosome 5"/>
</dbReference>
<reference evidence="1" key="1">
    <citation type="journal article" date="1997" name="Nucleic Acids Res.">
        <title>tRNAscan-SE: a program for improved detection of transfer RNA genes in genomic sequence.</title>
        <authorList>
            <person name="Lowe T.M."/>
            <person name="Eddy S.R."/>
        </authorList>
    </citation>
    <scope>NUCLEOTIDE SEQUENCE [LARGE SCALE GENOMIC DNA]</scope>
    <source>
        <strain evidence="1">r\B97-61/B2</strain>
    </source>
</reference>
<dbReference type="GeneID" id="18598923"/>